<accession>A0A250IFE4</accession>
<dbReference type="RefSeq" id="WP_095978460.1">
    <property type="nucleotide sequence ID" value="NZ_CP022163.1"/>
</dbReference>
<reference evidence="2 3" key="1">
    <citation type="submission" date="2017-06" db="EMBL/GenBank/DDBJ databases">
        <authorList>
            <person name="Kim H.J."/>
            <person name="Triplett B.A."/>
        </authorList>
    </citation>
    <scope>NUCLEOTIDE SEQUENCE [LARGE SCALE GENOMIC DNA]</scope>
    <source>
        <strain evidence="2 3">DSM 14713</strain>
    </source>
</reference>
<gene>
    <name evidence="2" type="ORF">MEBOL_003408</name>
</gene>
<name>A0A250IFE4_9BACT</name>
<feature type="region of interest" description="Disordered" evidence="1">
    <location>
        <begin position="1"/>
        <end position="62"/>
    </location>
</feature>
<keyword evidence="3" id="KW-1185">Reference proteome</keyword>
<organism evidence="2 3">
    <name type="scientific">Melittangium boletus DSM 14713</name>
    <dbReference type="NCBI Taxonomy" id="1294270"/>
    <lineage>
        <taxon>Bacteria</taxon>
        <taxon>Pseudomonadati</taxon>
        <taxon>Myxococcota</taxon>
        <taxon>Myxococcia</taxon>
        <taxon>Myxococcales</taxon>
        <taxon>Cystobacterineae</taxon>
        <taxon>Archangiaceae</taxon>
        <taxon>Melittangium</taxon>
    </lineage>
</organism>
<evidence type="ECO:0000256" key="1">
    <source>
        <dbReference type="SAM" id="MobiDB-lite"/>
    </source>
</evidence>
<proteinExistence type="predicted"/>
<feature type="compositionally biased region" description="Basic and acidic residues" evidence="1">
    <location>
        <begin position="28"/>
        <end position="41"/>
    </location>
</feature>
<feature type="compositionally biased region" description="Basic and acidic residues" evidence="1">
    <location>
        <begin position="1"/>
        <end position="11"/>
    </location>
</feature>
<dbReference type="AlphaFoldDB" id="A0A250IFE4"/>
<evidence type="ECO:0000313" key="2">
    <source>
        <dbReference type="EMBL" id="ATB29953.1"/>
    </source>
</evidence>
<dbReference type="KEGG" id="mbd:MEBOL_003408"/>
<dbReference type="Proteomes" id="UP000217289">
    <property type="component" value="Chromosome"/>
</dbReference>
<protein>
    <submittedName>
        <fullName evidence="2">Uncharacterized protein</fullName>
    </submittedName>
</protein>
<evidence type="ECO:0000313" key="3">
    <source>
        <dbReference type="Proteomes" id="UP000217289"/>
    </source>
</evidence>
<sequence>MPETAKPREPKSPALDQSAEKAPSAASREQKRDEPVVRPRDMNAPTTKDPVWGSDPETFRDA</sequence>
<dbReference type="EMBL" id="CP022163">
    <property type="protein sequence ID" value="ATB29953.1"/>
    <property type="molecule type" value="Genomic_DNA"/>
</dbReference>